<keyword evidence="8" id="KW-1185">Reference proteome</keyword>
<dbReference type="PRINTS" id="PR00773">
    <property type="entry name" value="GRPEPROTEIN"/>
</dbReference>
<dbReference type="PROSITE" id="PS01071">
    <property type="entry name" value="GRPE"/>
    <property type="match status" value="1"/>
</dbReference>
<dbReference type="Pfam" id="PF01025">
    <property type="entry name" value="GrpE"/>
    <property type="match status" value="1"/>
</dbReference>
<reference evidence="7" key="1">
    <citation type="submission" date="2022-03" db="EMBL/GenBank/DDBJ databases">
        <title>Genome Identification and Characterization of new species Bdellovibrio reynosense LBG001 sp. nov. from a Mexico soil sample.</title>
        <authorList>
            <person name="Camilli A."/>
            <person name="Ajao Y."/>
            <person name="Guo X."/>
        </authorList>
    </citation>
    <scope>NUCLEOTIDE SEQUENCE</scope>
    <source>
        <strain evidence="7">LBG001</strain>
    </source>
</reference>
<proteinExistence type="inferred from homology"/>
<gene>
    <name evidence="3" type="primary">grpE</name>
    <name evidence="7" type="ORF">MNR06_12110</name>
</gene>
<evidence type="ECO:0000256" key="3">
    <source>
        <dbReference type="HAMAP-Rule" id="MF_01151"/>
    </source>
</evidence>
<evidence type="ECO:0000256" key="4">
    <source>
        <dbReference type="RuleBase" id="RU000639"/>
    </source>
</evidence>
<keyword evidence="3" id="KW-0963">Cytoplasm</keyword>
<dbReference type="Gene3D" id="3.90.20.20">
    <property type="match status" value="1"/>
</dbReference>
<name>A0ABY4C641_9BACT</name>
<comment type="subunit">
    <text evidence="3">Homodimer.</text>
</comment>
<evidence type="ECO:0000256" key="1">
    <source>
        <dbReference type="ARBA" id="ARBA00009054"/>
    </source>
</evidence>
<dbReference type="InterPro" id="IPR000740">
    <property type="entry name" value="GrpE"/>
</dbReference>
<feature type="region of interest" description="Disordered" evidence="6">
    <location>
        <begin position="1"/>
        <end position="30"/>
    </location>
</feature>
<dbReference type="CDD" id="cd00446">
    <property type="entry name" value="GrpE"/>
    <property type="match status" value="1"/>
</dbReference>
<feature type="compositionally biased region" description="Polar residues" evidence="6">
    <location>
        <begin position="1"/>
        <end position="19"/>
    </location>
</feature>
<organism evidence="7 8">
    <name type="scientific">Bdellovibrio reynosensis</name>
    <dbReference type="NCBI Taxonomy" id="2835041"/>
    <lineage>
        <taxon>Bacteria</taxon>
        <taxon>Pseudomonadati</taxon>
        <taxon>Bdellovibrionota</taxon>
        <taxon>Bdellovibrionia</taxon>
        <taxon>Bdellovibrionales</taxon>
        <taxon>Pseudobdellovibrionaceae</taxon>
        <taxon>Bdellovibrio</taxon>
    </lineage>
</organism>
<accession>A0ABY4C641</accession>
<sequence length="175" mass="19572">MSEENNSQNPNQTQGSSQGDAAPASDLQKLQEQAEKFKNDYLYLRAEFENYKRNAVKERSDLLKYGGERFIRDLLDVVDNFERALQVNVTAETISTFKQGIDMTAQELKSLLQKHNVTEVPSHGAAFDPAVHEALGSEPTDAVAPGHISKVYKKPYKLHDKVIRTGQVVVGKKPE</sequence>
<dbReference type="SUPFAM" id="SSF51064">
    <property type="entry name" value="Head domain of nucleotide exchange factor GrpE"/>
    <property type="match status" value="1"/>
</dbReference>
<dbReference type="Gene3D" id="2.30.22.10">
    <property type="entry name" value="Head domain of nucleotide exchange factor GrpE"/>
    <property type="match status" value="1"/>
</dbReference>
<evidence type="ECO:0000256" key="6">
    <source>
        <dbReference type="SAM" id="MobiDB-lite"/>
    </source>
</evidence>
<evidence type="ECO:0000256" key="2">
    <source>
        <dbReference type="ARBA" id="ARBA00023186"/>
    </source>
</evidence>
<dbReference type="InterPro" id="IPR009012">
    <property type="entry name" value="GrpE_head"/>
</dbReference>
<evidence type="ECO:0000313" key="7">
    <source>
        <dbReference type="EMBL" id="UOF00442.1"/>
    </source>
</evidence>
<comment type="similarity">
    <text evidence="1 3 5">Belongs to the GrpE family.</text>
</comment>
<comment type="subcellular location">
    <subcellularLocation>
        <location evidence="3">Cytoplasm</location>
    </subcellularLocation>
</comment>
<evidence type="ECO:0000256" key="5">
    <source>
        <dbReference type="RuleBase" id="RU004478"/>
    </source>
</evidence>
<dbReference type="HAMAP" id="MF_01151">
    <property type="entry name" value="GrpE"/>
    <property type="match status" value="1"/>
</dbReference>
<evidence type="ECO:0000313" key="8">
    <source>
        <dbReference type="Proteomes" id="UP000830116"/>
    </source>
</evidence>
<dbReference type="PANTHER" id="PTHR21237">
    <property type="entry name" value="GRPE PROTEIN"/>
    <property type="match status" value="1"/>
</dbReference>
<dbReference type="RefSeq" id="WP_243536388.1">
    <property type="nucleotide sequence ID" value="NZ_CP093442.1"/>
</dbReference>
<keyword evidence="3 4" id="KW-0346">Stress response</keyword>
<comment type="function">
    <text evidence="3 4">Participates actively in the response to hyperosmotic and heat shock by preventing the aggregation of stress-denatured proteins, in association with DnaK and GrpE. It is the nucleotide exchange factor for DnaK and may function as a thermosensor. Unfolded proteins bind initially to DnaJ; upon interaction with the DnaJ-bound protein, DnaK hydrolyzes its bound ATP, resulting in the formation of a stable complex. GrpE releases ADP from DnaK; ATP binding to DnaK triggers the release of the substrate protein, thus completing the reaction cycle. Several rounds of ATP-dependent interactions between DnaJ, DnaK and GrpE are required for fully efficient folding.</text>
</comment>
<keyword evidence="2 3" id="KW-0143">Chaperone</keyword>
<dbReference type="InterPro" id="IPR013805">
    <property type="entry name" value="GrpE_CC"/>
</dbReference>
<dbReference type="PANTHER" id="PTHR21237:SF23">
    <property type="entry name" value="GRPE PROTEIN HOMOLOG, MITOCHONDRIAL"/>
    <property type="match status" value="1"/>
</dbReference>
<dbReference type="EMBL" id="CP093442">
    <property type="protein sequence ID" value="UOF00442.1"/>
    <property type="molecule type" value="Genomic_DNA"/>
</dbReference>
<dbReference type="SUPFAM" id="SSF58014">
    <property type="entry name" value="Coiled-coil domain of nucleotide exchange factor GrpE"/>
    <property type="match status" value="1"/>
</dbReference>
<dbReference type="Proteomes" id="UP000830116">
    <property type="component" value="Chromosome"/>
</dbReference>
<protein>
    <recommendedName>
        <fullName evidence="3 4">Protein GrpE</fullName>
    </recommendedName>
    <alternativeName>
        <fullName evidence="3">HSP-70 cofactor</fullName>
    </alternativeName>
</protein>